<gene>
    <name evidence="2" type="ORF">A2717_02260</name>
</gene>
<sequence length="515" mass="57290">MNSLEINGEGLRAVDIFRFVTDSTVKVKLSKSVFASIKSSYEFLASKLRDTVIYGVNTGLGPMASYLIGKEQLIDLQTNLIRSHATGMGEPLRQDFVFAAMLVRLNTLSKGYSCVSVELIERLVLYLNERIAPVIPTHGAVGTSGDLVQLAHIALAIIGEGEVDYKGKRRQAIDVIKELGIEPYKLKPKEGLALINGTSVMSGIASILWMHAKNLLNIEIKNSALSLELIQAYNDGISKELHNLRPHPGQIEIAKSLRELLETSQLLRKRDSLNRNNKITDTVHQISDFVQEVYSFRCTPQILGPILETVTNSLQVIEIEINSVTDNPVLDREHKEFLHGGNFHGDYIAVTVDQIKMSLVKLSILSERRINFFMNQSINKFFPPFLNLNKPGLTLALQGLQFVATSTTAQNQSYAFPHSIHSIPTNADNQDVVSMGTDASLILDKVVENTYIVTTIEAVTLAQAVDFLQFQEKLAKSTHEMYNKVREKVATVIEDRSLTKELSALVEYFKSFANG</sequence>
<organism evidence="2 3">
    <name type="scientific">Candidatus Doudnabacteria bacterium RIFCSPHIGHO2_01_FULL_41_86</name>
    <dbReference type="NCBI Taxonomy" id="1817821"/>
    <lineage>
        <taxon>Bacteria</taxon>
        <taxon>Candidatus Doudnaibacteriota</taxon>
    </lineage>
</organism>
<dbReference type="EMBL" id="MFEH01000001">
    <property type="protein sequence ID" value="OGE74342.1"/>
    <property type="molecule type" value="Genomic_DNA"/>
</dbReference>
<keyword evidence="1" id="KW-0456">Lyase</keyword>
<dbReference type="InterPro" id="IPR008948">
    <property type="entry name" value="L-Aspartase-like"/>
</dbReference>
<evidence type="ECO:0000313" key="3">
    <source>
        <dbReference type="Proteomes" id="UP000177610"/>
    </source>
</evidence>
<comment type="caution">
    <text evidence="2">The sequence shown here is derived from an EMBL/GenBank/DDBJ whole genome shotgun (WGS) entry which is preliminary data.</text>
</comment>
<dbReference type="SUPFAM" id="SSF48557">
    <property type="entry name" value="L-aspartase-like"/>
    <property type="match status" value="1"/>
</dbReference>
<evidence type="ECO:0000256" key="1">
    <source>
        <dbReference type="ARBA" id="ARBA00023239"/>
    </source>
</evidence>
<reference evidence="2 3" key="1">
    <citation type="journal article" date="2016" name="Nat. Commun.">
        <title>Thousands of microbial genomes shed light on interconnected biogeochemical processes in an aquifer system.</title>
        <authorList>
            <person name="Anantharaman K."/>
            <person name="Brown C.T."/>
            <person name="Hug L.A."/>
            <person name="Sharon I."/>
            <person name="Castelle C.J."/>
            <person name="Probst A.J."/>
            <person name="Thomas B.C."/>
            <person name="Singh A."/>
            <person name="Wilkins M.J."/>
            <person name="Karaoz U."/>
            <person name="Brodie E.L."/>
            <person name="Williams K.H."/>
            <person name="Hubbard S.S."/>
            <person name="Banfield J.F."/>
        </authorList>
    </citation>
    <scope>NUCLEOTIDE SEQUENCE [LARGE SCALE GENOMIC DNA]</scope>
</reference>
<dbReference type="PANTHER" id="PTHR10362">
    <property type="entry name" value="HISTIDINE AMMONIA-LYASE"/>
    <property type="match status" value="1"/>
</dbReference>
<dbReference type="STRING" id="1817821.A2717_02260"/>
<dbReference type="InterPro" id="IPR001106">
    <property type="entry name" value="Aromatic_Lyase"/>
</dbReference>
<dbReference type="Gene3D" id="1.10.275.10">
    <property type="entry name" value="Fumarase/aspartase (N-terminal domain)"/>
    <property type="match status" value="1"/>
</dbReference>
<dbReference type="InterPro" id="IPR024083">
    <property type="entry name" value="Fumarase/histidase_N"/>
</dbReference>
<protein>
    <recommendedName>
        <fullName evidence="4">Histidine ammonia-lyase</fullName>
    </recommendedName>
</protein>
<dbReference type="Proteomes" id="UP000177610">
    <property type="component" value="Unassembled WGS sequence"/>
</dbReference>
<evidence type="ECO:0008006" key="4">
    <source>
        <dbReference type="Google" id="ProtNLM"/>
    </source>
</evidence>
<evidence type="ECO:0000313" key="2">
    <source>
        <dbReference type="EMBL" id="OGE74342.1"/>
    </source>
</evidence>
<dbReference type="FunFam" id="1.10.275.10:FF:000005">
    <property type="entry name" value="Histidine ammonia-lyase"/>
    <property type="match status" value="1"/>
</dbReference>
<dbReference type="Gene3D" id="1.20.200.10">
    <property type="entry name" value="Fumarase/aspartase (Central domain)"/>
    <property type="match status" value="1"/>
</dbReference>
<dbReference type="GO" id="GO:0016841">
    <property type="term" value="F:ammonia-lyase activity"/>
    <property type="evidence" value="ECO:0007669"/>
    <property type="project" value="UniProtKB-ARBA"/>
</dbReference>
<dbReference type="Pfam" id="PF00221">
    <property type="entry name" value="Lyase_aromatic"/>
    <property type="match status" value="1"/>
</dbReference>
<accession>A0A1F5N9V4</accession>
<proteinExistence type="predicted"/>
<name>A0A1F5N9V4_9BACT</name>
<dbReference type="AlphaFoldDB" id="A0A1F5N9V4"/>
<dbReference type="CDD" id="cd00332">
    <property type="entry name" value="PAL-HAL"/>
    <property type="match status" value="1"/>
</dbReference>